<feature type="compositionally biased region" description="Low complexity" evidence="6">
    <location>
        <begin position="82"/>
        <end position="97"/>
    </location>
</feature>
<dbReference type="InterPro" id="IPR026541">
    <property type="entry name" value="MRG_dom"/>
</dbReference>
<feature type="compositionally biased region" description="Polar residues" evidence="6">
    <location>
        <begin position="289"/>
        <end position="305"/>
    </location>
</feature>
<comment type="subcellular location">
    <subcellularLocation>
        <location evidence="1">Nucleus</location>
    </subcellularLocation>
</comment>
<feature type="compositionally biased region" description="Polar residues" evidence="6">
    <location>
        <begin position="314"/>
        <end position="324"/>
    </location>
</feature>
<evidence type="ECO:0008006" key="11">
    <source>
        <dbReference type="Google" id="ProtNLM"/>
    </source>
</evidence>
<keyword evidence="2" id="KW-0156">Chromatin regulator</keyword>
<dbReference type="Pfam" id="PF22732">
    <property type="entry name" value="MSL3_chromo-like"/>
    <property type="match status" value="1"/>
</dbReference>
<dbReference type="SUPFAM" id="SSF54160">
    <property type="entry name" value="Chromo domain-like"/>
    <property type="match status" value="1"/>
</dbReference>
<feature type="domain" description="MRG" evidence="7">
    <location>
        <begin position="111"/>
        <end position="388"/>
    </location>
</feature>
<evidence type="ECO:0000259" key="8">
    <source>
        <dbReference type="Pfam" id="PF22732"/>
    </source>
</evidence>
<dbReference type="EMBL" id="JABDTM020027494">
    <property type="protein sequence ID" value="KAH0810422.1"/>
    <property type="molecule type" value="Genomic_DNA"/>
</dbReference>
<feature type="domain" description="MSL3 chromodomain-like" evidence="8">
    <location>
        <begin position="6"/>
        <end position="60"/>
    </location>
</feature>
<dbReference type="InterPro" id="IPR053820">
    <property type="entry name" value="MSL3_chromo-like"/>
</dbReference>
<feature type="region of interest" description="Disordered" evidence="6">
    <location>
        <begin position="276"/>
        <end position="324"/>
    </location>
</feature>
<gene>
    <name evidence="9" type="ORF">GEV33_012368</name>
</gene>
<accession>A0A8J6HAD7</accession>
<dbReference type="InterPro" id="IPR038217">
    <property type="entry name" value="MRG_C_sf"/>
</dbReference>
<evidence type="ECO:0000256" key="5">
    <source>
        <dbReference type="ARBA" id="ARBA00023242"/>
    </source>
</evidence>
<sequence>MLIIFQVLDVVVTKDHRGRKTVEYLIHFQGWNSSWDRYVSEEYVLKDTPENRQLQKDLAEKSQLQLGAYLYRRDRKKHNRKTSTAPSSDDGSSGSPARMDTDDGQCVTSSSDDDSSMDEESVPIELTTELRACLEQDYCLINTKNKLVRLPADPNIVNILESYWRHYATNQIYDLNEKTNSRHRYPFNSQTKRRPEDVQRNLSVCSEVLDGLRIYFDFTYKDLLLYKSEQGQIETAAAVYTSPMPPDTDESTSNKNELNYMDYITYPNNFSEDEYQNDKALQRKRSLRSNKSTDGVSNGNCQSEGATKAKPVSSVETNSEGSGSMNRTIAVRLLPEHVYSQQPPPPCLVYGAIHLTRLFVKLPELLNASSIEENKWKTLLQHLDQFVE</sequence>
<dbReference type="Gene3D" id="2.30.30.140">
    <property type="match status" value="1"/>
</dbReference>
<protein>
    <recommendedName>
        <fullName evidence="11">MRG domain-containing protein</fullName>
    </recommendedName>
</protein>
<comment type="caution">
    <text evidence="9">The sequence shown here is derived from an EMBL/GenBank/DDBJ whole genome shotgun (WGS) entry which is preliminary data.</text>
</comment>
<dbReference type="Pfam" id="PF05712">
    <property type="entry name" value="MRG"/>
    <property type="match status" value="1"/>
</dbReference>
<evidence type="ECO:0000313" key="9">
    <source>
        <dbReference type="EMBL" id="KAH0810422.1"/>
    </source>
</evidence>
<feature type="region of interest" description="Disordered" evidence="6">
    <location>
        <begin position="74"/>
        <end position="122"/>
    </location>
</feature>
<dbReference type="GO" id="GO:0006325">
    <property type="term" value="P:chromatin organization"/>
    <property type="evidence" value="ECO:0007669"/>
    <property type="project" value="UniProtKB-KW"/>
</dbReference>
<dbReference type="GO" id="GO:0035267">
    <property type="term" value="C:NuA4 histone acetyltransferase complex"/>
    <property type="evidence" value="ECO:0007669"/>
    <property type="project" value="TreeGrafter"/>
</dbReference>
<dbReference type="GO" id="GO:0072487">
    <property type="term" value="C:MSL complex"/>
    <property type="evidence" value="ECO:0007669"/>
    <property type="project" value="TreeGrafter"/>
</dbReference>
<dbReference type="Proteomes" id="UP000719412">
    <property type="component" value="Unassembled WGS sequence"/>
</dbReference>
<dbReference type="GO" id="GO:0005634">
    <property type="term" value="C:nucleus"/>
    <property type="evidence" value="ECO:0007669"/>
    <property type="project" value="UniProtKB-SubCell"/>
</dbReference>
<evidence type="ECO:0000256" key="4">
    <source>
        <dbReference type="ARBA" id="ARBA00023163"/>
    </source>
</evidence>
<proteinExistence type="predicted"/>
<evidence type="ECO:0000256" key="6">
    <source>
        <dbReference type="SAM" id="MobiDB-lite"/>
    </source>
</evidence>
<keyword evidence="4" id="KW-0804">Transcription</keyword>
<feature type="compositionally biased region" description="Acidic residues" evidence="6">
    <location>
        <begin position="111"/>
        <end position="122"/>
    </location>
</feature>
<keyword evidence="10" id="KW-1185">Reference proteome</keyword>
<dbReference type="PROSITE" id="PS51640">
    <property type="entry name" value="MRG"/>
    <property type="match status" value="1"/>
</dbReference>
<keyword evidence="5" id="KW-0539">Nucleus</keyword>
<dbReference type="Gene3D" id="1.10.274.30">
    <property type="entry name" value="MRG domain"/>
    <property type="match status" value="1"/>
</dbReference>
<dbReference type="InterPro" id="IPR008676">
    <property type="entry name" value="MRG"/>
</dbReference>
<dbReference type="InterPro" id="IPR016197">
    <property type="entry name" value="Chromo-like_dom_sf"/>
</dbReference>
<dbReference type="GO" id="GO:0006355">
    <property type="term" value="P:regulation of DNA-templated transcription"/>
    <property type="evidence" value="ECO:0007669"/>
    <property type="project" value="InterPro"/>
</dbReference>
<evidence type="ECO:0000256" key="3">
    <source>
        <dbReference type="ARBA" id="ARBA00023015"/>
    </source>
</evidence>
<evidence type="ECO:0000256" key="2">
    <source>
        <dbReference type="ARBA" id="ARBA00022853"/>
    </source>
</evidence>
<evidence type="ECO:0000313" key="10">
    <source>
        <dbReference type="Proteomes" id="UP000719412"/>
    </source>
</evidence>
<evidence type="ECO:0000256" key="1">
    <source>
        <dbReference type="ARBA" id="ARBA00004123"/>
    </source>
</evidence>
<keyword evidence="3" id="KW-0805">Transcription regulation</keyword>
<organism evidence="9 10">
    <name type="scientific">Tenebrio molitor</name>
    <name type="common">Yellow mealworm beetle</name>
    <dbReference type="NCBI Taxonomy" id="7067"/>
    <lineage>
        <taxon>Eukaryota</taxon>
        <taxon>Metazoa</taxon>
        <taxon>Ecdysozoa</taxon>
        <taxon>Arthropoda</taxon>
        <taxon>Hexapoda</taxon>
        <taxon>Insecta</taxon>
        <taxon>Pterygota</taxon>
        <taxon>Neoptera</taxon>
        <taxon>Endopterygota</taxon>
        <taxon>Coleoptera</taxon>
        <taxon>Polyphaga</taxon>
        <taxon>Cucujiformia</taxon>
        <taxon>Tenebrionidae</taxon>
        <taxon>Tenebrio</taxon>
    </lineage>
</organism>
<reference evidence="9" key="2">
    <citation type="submission" date="2021-08" db="EMBL/GenBank/DDBJ databases">
        <authorList>
            <person name="Eriksson T."/>
        </authorList>
    </citation>
    <scope>NUCLEOTIDE SEQUENCE</scope>
    <source>
        <strain evidence="9">Stoneville</strain>
        <tissue evidence="9">Whole head</tissue>
    </source>
</reference>
<name>A0A8J6HAD7_TENMO</name>
<reference evidence="9" key="1">
    <citation type="journal article" date="2020" name="J Insects Food Feed">
        <title>The yellow mealworm (Tenebrio molitor) genome: a resource for the emerging insects as food and feed industry.</title>
        <authorList>
            <person name="Eriksson T."/>
            <person name="Andere A."/>
            <person name="Kelstrup H."/>
            <person name="Emery V."/>
            <person name="Picard C."/>
        </authorList>
    </citation>
    <scope>NUCLEOTIDE SEQUENCE</scope>
    <source>
        <strain evidence="9">Stoneville</strain>
        <tissue evidence="9">Whole head</tissue>
    </source>
</reference>
<evidence type="ECO:0000259" key="7">
    <source>
        <dbReference type="Pfam" id="PF05712"/>
    </source>
</evidence>
<dbReference type="PANTHER" id="PTHR10880">
    <property type="entry name" value="MORTALITY FACTOR 4-LIKE PROTEIN"/>
    <property type="match status" value="1"/>
</dbReference>
<dbReference type="PANTHER" id="PTHR10880:SF15">
    <property type="entry name" value="MSL COMPLEX SUBUNIT 3"/>
    <property type="match status" value="1"/>
</dbReference>
<dbReference type="AlphaFoldDB" id="A0A8J6HAD7"/>